<dbReference type="AlphaFoldDB" id="A0A848MIM0"/>
<dbReference type="InterPro" id="IPR036380">
    <property type="entry name" value="Isochorismatase-like_sf"/>
</dbReference>
<dbReference type="EMBL" id="JAADJU010000008">
    <property type="protein sequence ID" value="NMP28288.1"/>
    <property type="molecule type" value="Genomic_DNA"/>
</dbReference>
<gene>
    <name evidence="3" type="ORF">GW590_15605</name>
</gene>
<dbReference type="PANTHER" id="PTHR43540:SF6">
    <property type="entry name" value="ISOCHORISMATASE-LIKE DOMAIN-CONTAINING PROTEIN"/>
    <property type="match status" value="1"/>
</dbReference>
<feature type="domain" description="Isochorismatase-like" evidence="2">
    <location>
        <begin position="4"/>
        <end position="147"/>
    </location>
</feature>
<accession>A0A848MIM0</accession>
<reference evidence="3 4" key="1">
    <citation type="submission" date="2020-01" db="EMBL/GenBank/DDBJ databases">
        <authorList>
            <person name="Lee S.D."/>
        </authorList>
    </citation>
    <scope>NUCLEOTIDE SEQUENCE [LARGE SCALE GENOMIC DNA]</scope>
    <source>
        <strain evidence="3 4">SAP-1</strain>
    </source>
</reference>
<evidence type="ECO:0000313" key="4">
    <source>
        <dbReference type="Proteomes" id="UP000585363"/>
    </source>
</evidence>
<dbReference type="Proteomes" id="UP000585363">
    <property type="component" value="Unassembled WGS sequence"/>
</dbReference>
<evidence type="ECO:0000313" key="3">
    <source>
        <dbReference type="EMBL" id="NMP28288.1"/>
    </source>
</evidence>
<dbReference type="InterPro" id="IPR000868">
    <property type="entry name" value="Isochorismatase-like_dom"/>
</dbReference>
<protein>
    <submittedName>
        <fullName evidence="3">Isochorismatase family protein</fullName>
    </submittedName>
</protein>
<keyword evidence="4" id="KW-1185">Reference proteome</keyword>
<name>A0A848MIM0_9GAMM</name>
<evidence type="ECO:0000259" key="2">
    <source>
        <dbReference type="Pfam" id="PF00857"/>
    </source>
</evidence>
<sequence>MSHSALLIIDVQRSFEQKDFWQEQDFPAFKQAISRLIDGCQRRDVPLVDVFHVSQGPFSLDSGLVVPMSFLSHQPQVRIYKHVHNALTESGLELWLRERQIDHLIICGMRTEQCCETTARVASDLGFKVTFVTEATLTFPMQHPQGATLSAADIKLRTELVLTERFARITDVAGALAELDQLAENQPKTTPPAEHWQAKPYLPRKITPLATWKFADWQLKRYGIEFAGTTSAADIFERAYSRVASWLPPQAITADRPGVGWMLEHRGKTMDYLVVGWWDNENELRIKIWVTEQGQWREAITESFCVWDMQVMAFERDAFVNTLLQPTPDIAAYMQQHLTLNLE</sequence>
<dbReference type="SUPFAM" id="SSF52499">
    <property type="entry name" value="Isochorismatase-like hydrolases"/>
    <property type="match status" value="1"/>
</dbReference>
<keyword evidence="1" id="KW-0378">Hydrolase</keyword>
<organism evidence="3 4">
    <name type="scientific">Rouxiella aceris</name>
    <dbReference type="NCBI Taxonomy" id="2703884"/>
    <lineage>
        <taxon>Bacteria</taxon>
        <taxon>Pseudomonadati</taxon>
        <taxon>Pseudomonadota</taxon>
        <taxon>Gammaproteobacteria</taxon>
        <taxon>Enterobacterales</taxon>
        <taxon>Yersiniaceae</taxon>
        <taxon>Rouxiella</taxon>
    </lineage>
</organism>
<dbReference type="PANTHER" id="PTHR43540">
    <property type="entry name" value="PEROXYUREIDOACRYLATE/UREIDOACRYLATE AMIDOHYDROLASE-RELATED"/>
    <property type="match status" value="1"/>
</dbReference>
<comment type="caution">
    <text evidence="3">The sequence shown here is derived from an EMBL/GenBank/DDBJ whole genome shotgun (WGS) entry which is preliminary data.</text>
</comment>
<dbReference type="RefSeq" id="WP_169403994.1">
    <property type="nucleotide sequence ID" value="NZ_JAADJU010000008.1"/>
</dbReference>
<evidence type="ECO:0000256" key="1">
    <source>
        <dbReference type="ARBA" id="ARBA00022801"/>
    </source>
</evidence>
<dbReference type="GO" id="GO:0016787">
    <property type="term" value="F:hydrolase activity"/>
    <property type="evidence" value="ECO:0007669"/>
    <property type="project" value="UniProtKB-KW"/>
</dbReference>
<dbReference type="Pfam" id="PF00857">
    <property type="entry name" value="Isochorismatase"/>
    <property type="match status" value="1"/>
</dbReference>
<dbReference type="Gene3D" id="3.40.50.850">
    <property type="entry name" value="Isochorismatase-like"/>
    <property type="match status" value="1"/>
</dbReference>
<dbReference type="InterPro" id="IPR050272">
    <property type="entry name" value="Isochorismatase-like_hydrls"/>
</dbReference>
<proteinExistence type="predicted"/>
<reference evidence="3 4" key="2">
    <citation type="submission" date="2020-06" db="EMBL/GenBank/DDBJ databases">
        <title>Polyphasic characterization of a Rahnella strain isolated from tree sap.</title>
        <authorList>
            <person name="Kim I.S."/>
        </authorList>
    </citation>
    <scope>NUCLEOTIDE SEQUENCE [LARGE SCALE GENOMIC DNA]</scope>
    <source>
        <strain evidence="3 4">SAP-1</strain>
    </source>
</reference>